<reference evidence="7" key="1">
    <citation type="submission" date="2016-10" db="EMBL/GenBank/DDBJ databases">
        <authorList>
            <person name="Varghese N."/>
            <person name="Submissions S."/>
        </authorList>
    </citation>
    <scope>NUCLEOTIDE SEQUENCE [LARGE SCALE GENOMIC DNA]</scope>
    <source>
        <strain evidence="7">DSM 25055</strain>
    </source>
</reference>
<evidence type="ECO:0000256" key="2">
    <source>
        <dbReference type="ARBA" id="ARBA00022692"/>
    </source>
</evidence>
<dbReference type="RefSeq" id="WP_090619333.1">
    <property type="nucleotide sequence ID" value="NZ_FOFD01000004.1"/>
</dbReference>
<sequence length="177" mass="19236">MSTTEATVQWPGRRNEFEHAGPAASYVLVAARLLVGYWFLSSGWGKFAFVAGEPFDAAGYLQNAQSPIAGRFEVVAGTPWLLEVTNVMIPLGEFLIGLGLILGALVRLAAFFGRVLMTLFYLGNADWAHGYVNGDLLGLLLFVIVGVFAAGRILGVDASLERTAFVQRRPRLRYLLG</sequence>
<dbReference type="STRING" id="1186196.SAMN04489841_3355"/>
<dbReference type="EMBL" id="FOFD01000004">
    <property type="protein sequence ID" value="SER22831.1"/>
    <property type="molecule type" value="Genomic_DNA"/>
</dbReference>
<accession>A0A1H9MH22</accession>
<dbReference type="GO" id="GO:0016020">
    <property type="term" value="C:membrane"/>
    <property type="evidence" value="ECO:0007669"/>
    <property type="project" value="UniProtKB-SubCell"/>
</dbReference>
<evidence type="ECO:0000256" key="1">
    <source>
        <dbReference type="ARBA" id="ARBA00004141"/>
    </source>
</evidence>
<keyword evidence="2 5" id="KW-0812">Transmembrane</keyword>
<dbReference type="Pfam" id="PF07681">
    <property type="entry name" value="DoxX"/>
    <property type="match status" value="1"/>
</dbReference>
<comment type="subcellular location">
    <subcellularLocation>
        <location evidence="1">Membrane</location>
        <topology evidence="1">Multi-pass membrane protein</topology>
    </subcellularLocation>
</comment>
<gene>
    <name evidence="6" type="ORF">SAMN04489841_3355</name>
</gene>
<dbReference type="Proteomes" id="UP000199114">
    <property type="component" value="Unassembled WGS sequence"/>
</dbReference>
<evidence type="ECO:0000256" key="4">
    <source>
        <dbReference type="ARBA" id="ARBA00023136"/>
    </source>
</evidence>
<evidence type="ECO:0000313" key="6">
    <source>
        <dbReference type="EMBL" id="SER22831.1"/>
    </source>
</evidence>
<dbReference type="AlphaFoldDB" id="A0A1H9MH22"/>
<proteinExistence type="predicted"/>
<dbReference type="OrthoDB" id="199518at2157"/>
<evidence type="ECO:0000256" key="3">
    <source>
        <dbReference type="ARBA" id="ARBA00022989"/>
    </source>
</evidence>
<name>A0A1H9MH22_9EURY</name>
<keyword evidence="3 5" id="KW-1133">Transmembrane helix</keyword>
<feature type="transmembrane region" description="Helical" evidence="5">
    <location>
        <begin position="94"/>
        <end position="116"/>
    </location>
</feature>
<organism evidence="6 7">
    <name type="scientific">Natrinema salaciae</name>
    <dbReference type="NCBI Taxonomy" id="1186196"/>
    <lineage>
        <taxon>Archaea</taxon>
        <taxon>Methanobacteriati</taxon>
        <taxon>Methanobacteriota</taxon>
        <taxon>Stenosarchaea group</taxon>
        <taxon>Halobacteria</taxon>
        <taxon>Halobacteriales</taxon>
        <taxon>Natrialbaceae</taxon>
        <taxon>Natrinema</taxon>
    </lineage>
</organism>
<evidence type="ECO:0000313" key="7">
    <source>
        <dbReference type="Proteomes" id="UP000199114"/>
    </source>
</evidence>
<evidence type="ECO:0000256" key="5">
    <source>
        <dbReference type="SAM" id="Phobius"/>
    </source>
</evidence>
<protein>
    <submittedName>
        <fullName evidence="6">Thiosulfate dehydrogenase [quinone] large subunit</fullName>
    </submittedName>
</protein>
<keyword evidence="4 5" id="KW-0472">Membrane</keyword>
<feature type="transmembrane region" description="Helical" evidence="5">
    <location>
        <begin position="136"/>
        <end position="155"/>
    </location>
</feature>
<keyword evidence="7" id="KW-1185">Reference proteome</keyword>
<dbReference type="InterPro" id="IPR032808">
    <property type="entry name" value="DoxX"/>
</dbReference>